<comment type="caution">
    <text evidence="2">The sequence shown here is derived from an EMBL/GenBank/DDBJ whole genome shotgun (WGS) entry which is preliminary data.</text>
</comment>
<feature type="transmembrane region" description="Helical" evidence="1">
    <location>
        <begin position="218"/>
        <end position="245"/>
    </location>
</feature>
<gene>
    <name evidence="2" type="ORF">HY220_02270</name>
</gene>
<keyword evidence="1" id="KW-1133">Transmembrane helix</keyword>
<feature type="transmembrane region" description="Helical" evidence="1">
    <location>
        <begin position="92"/>
        <end position="112"/>
    </location>
</feature>
<feature type="transmembrane region" description="Helical" evidence="1">
    <location>
        <begin position="171"/>
        <end position="191"/>
    </location>
</feature>
<reference evidence="2" key="1">
    <citation type="submission" date="2020-07" db="EMBL/GenBank/DDBJ databases">
        <title>Huge and variable diversity of episymbiotic CPR bacteria and DPANN archaea in groundwater ecosystems.</title>
        <authorList>
            <person name="He C.Y."/>
            <person name="Keren R."/>
            <person name="Whittaker M."/>
            <person name="Farag I.F."/>
            <person name="Doudna J."/>
            <person name="Cate J.H.D."/>
            <person name="Banfield J.F."/>
        </authorList>
    </citation>
    <scope>NUCLEOTIDE SEQUENCE</scope>
    <source>
        <strain evidence="2">NC_groundwater_972_Pr1_S-0.2um_49_27</strain>
    </source>
</reference>
<evidence type="ECO:0000313" key="2">
    <source>
        <dbReference type="EMBL" id="MBI3627552.1"/>
    </source>
</evidence>
<sequence length="285" mass="29988">MEISIMKSGSRRIVGIVSAFCFLSLVFCIPAFTSAQTAYPNPIDPINSIPALVDGLANSIKPIVITLSAISILIGAFLYVTAGGDEKKIKTAHAALTYGVLGIIIMLSASTISETLKSFGDQAKGKSPQEFLDFIINLFGTLIMAISVFAILYAAFLYITSGGDTTKVFQANRLILYAVVGIAIAVLAKIIPKALETLLPSAGSGPISNQISTLAGRIAQAFGTIVMAASVLAVLYASFLFVTVTEDSDRATTARRVLLYALIGVAVGLLAYIIPNVILKFAQSL</sequence>
<organism evidence="2 3">
    <name type="scientific">Candidatus Sungiibacteriota bacterium</name>
    <dbReference type="NCBI Taxonomy" id="2750080"/>
    <lineage>
        <taxon>Bacteria</taxon>
        <taxon>Candidatus Sungiibacteriota</taxon>
    </lineage>
</organism>
<dbReference type="AlphaFoldDB" id="A0A9D6LRT4"/>
<dbReference type="EMBL" id="JACQCQ010000009">
    <property type="protein sequence ID" value="MBI3627552.1"/>
    <property type="molecule type" value="Genomic_DNA"/>
</dbReference>
<dbReference type="Proteomes" id="UP000808388">
    <property type="component" value="Unassembled WGS sequence"/>
</dbReference>
<evidence type="ECO:0000256" key="1">
    <source>
        <dbReference type="SAM" id="Phobius"/>
    </source>
</evidence>
<feature type="transmembrane region" description="Helical" evidence="1">
    <location>
        <begin position="134"/>
        <end position="159"/>
    </location>
</feature>
<accession>A0A9D6LRT4</accession>
<feature type="transmembrane region" description="Helical" evidence="1">
    <location>
        <begin position="59"/>
        <end position="80"/>
    </location>
</feature>
<feature type="transmembrane region" description="Helical" evidence="1">
    <location>
        <begin position="257"/>
        <end position="279"/>
    </location>
</feature>
<keyword evidence="1" id="KW-0812">Transmembrane</keyword>
<name>A0A9D6LRT4_9BACT</name>
<keyword evidence="1" id="KW-0472">Membrane</keyword>
<proteinExistence type="predicted"/>
<evidence type="ECO:0000313" key="3">
    <source>
        <dbReference type="Proteomes" id="UP000808388"/>
    </source>
</evidence>
<protein>
    <submittedName>
        <fullName evidence="2">Uncharacterized protein</fullName>
    </submittedName>
</protein>